<keyword evidence="2 4" id="KW-0378">Hydrolase</keyword>
<dbReference type="Proteomes" id="UP000543642">
    <property type="component" value="Unassembled WGS sequence"/>
</dbReference>
<dbReference type="InterPro" id="IPR006103">
    <property type="entry name" value="Glyco_hydro_2_cat"/>
</dbReference>
<evidence type="ECO:0000256" key="3">
    <source>
        <dbReference type="ARBA" id="ARBA00023295"/>
    </source>
</evidence>
<evidence type="ECO:0000256" key="4">
    <source>
        <dbReference type="RuleBase" id="RU361154"/>
    </source>
</evidence>
<dbReference type="PRINTS" id="PR00132">
    <property type="entry name" value="GLHYDRLASE2"/>
</dbReference>
<dbReference type="Gene3D" id="3.20.20.80">
    <property type="entry name" value="Glycosidases"/>
    <property type="match status" value="1"/>
</dbReference>
<keyword evidence="3 4" id="KW-0326">Glycosidase</keyword>
<reference evidence="8 9" key="1">
    <citation type="submission" date="2020-08" db="EMBL/GenBank/DDBJ databases">
        <title>Genomic Encyclopedia of Type Strains, Phase IV (KMG-IV): sequencing the most valuable type-strain genomes for metagenomic binning, comparative biology and taxonomic classification.</title>
        <authorList>
            <person name="Goeker M."/>
        </authorList>
    </citation>
    <scope>NUCLEOTIDE SEQUENCE [LARGE SCALE GENOMIC DNA]</scope>
    <source>
        <strain evidence="8 9">DSM 106146</strain>
    </source>
</reference>
<dbReference type="InterPro" id="IPR006102">
    <property type="entry name" value="Ig-like_GH2"/>
</dbReference>
<dbReference type="InterPro" id="IPR036156">
    <property type="entry name" value="Beta-gal/glucu_dom_sf"/>
</dbReference>
<dbReference type="InterPro" id="IPR051913">
    <property type="entry name" value="GH2_Domain-Containing"/>
</dbReference>
<dbReference type="InterPro" id="IPR006104">
    <property type="entry name" value="Glyco_hydro_2_N"/>
</dbReference>
<comment type="similarity">
    <text evidence="1 4">Belongs to the glycosyl hydrolase 2 family.</text>
</comment>
<dbReference type="PANTHER" id="PTHR42732:SF1">
    <property type="entry name" value="BETA-MANNOSIDASE"/>
    <property type="match status" value="1"/>
</dbReference>
<dbReference type="InterPro" id="IPR023230">
    <property type="entry name" value="Glyco_hydro_2_CS"/>
</dbReference>
<feature type="domain" description="Glycoside hydrolase family 2 immunoglobulin-like beta-sandwich" evidence="5">
    <location>
        <begin position="159"/>
        <end position="252"/>
    </location>
</feature>
<name>A0A7W8HAF2_9FIRM</name>
<dbReference type="GO" id="GO:0004565">
    <property type="term" value="F:beta-galactosidase activity"/>
    <property type="evidence" value="ECO:0007669"/>
    <property type="project" value="UniProtKB-EC"/>
</dbReference>
<evidence type="ECO:0000259" key="7">
    <source>
        <dbReference type="Pfam" id="PF02837"/>
    </source>
</evidence>
<dbReference type="PANTHER" id="PTHR42732">
    <property type="entry name" value="BETA-GALACTOSIDASE"/>
    <property type="match status" value="1"/>
</dbReference>
<dbReference type="SUPFAM" id="SSF51445">
    <property type="entry name" value="(Trans)glycosidases"/>
    <property type="match status" value="1"/>
</dbReference>
<dbReference type="InterPro" id="IPR013783">
    <property type="entry name" value="Ig-like_fold"/>
</dbReference>
<dbReference type="InterPro" id="IPR008979">
    <property type="entry name" value="Galactose-bd-like_sf"/>
</dbReference>
<dbReference type="AlphaFoldDB" id="A0A7W8HAF2"/>
<dbReference type="GO" id="GO:0005975">
    <property type="term" value="P:carbohydrate metabolic process"/>
    <property type="evidence" value="ECO:0007669"/>
    <property type="project" value="InterPro"/>
</dbReference>
<gene>
    <name evidence="8" type="ORF">HNP82_001520</name>
</gene>
<dbReference type="Pfam" id="PF02837">
    <property type="entry name" value="Glyco_hydro_2_N"/>
    <property type="match status" value="1"/>
</dbReference>
<feature type="domain" description="Glycoside hydrolase family 2 catalytic" evidence="6">
    <location>
        <begin position="254"/>
        <end position="529"/>
    </location>
</feature>
<evidence type="ECO:0000256" key="1">
    <source>
        <dbReference type="ARBA" id="ARBA00007401"/>
    </source>
</evidence>
<evidence type="ECO:0000259" key="6">
    <source>
        <dbReference type="Pfam" id="PF02836"/>
    </source>
</evidence>
<dbReference type="SUPFAM" id="SSF49785">
    <property type="entry name" value="Galactose-binding domain-like"/>
    <property type="match status" value="1"/>
</dbReference>
<evidence type="ECO:0000313" key="8">
    <source>
        <dbReference type="EMBL" id="MBB5264393.1"/>
    </source>
</evidence>
<evidence type="ECO:0000256" key="2">
    <source>
        <dbReference type="ARBA" id="ARBA00022801"/>
    </source>
</evidence>
<dbReference type="SUPFAM" id="SSF49303">
    <property type="entry name" value="beta-Galactosidase/glucuronidase domain"/>
    <property type="match status" value="1"/>
</dbReference>
<dbReference type="Pfam" id="PF02836">
    <property type="entry name" value="Glyco_hydro_2_C"/>
    <property type="match status" value="1"/>
</dbReference>
<proteinExistence type="inferred from homology"/>
<accession>A0A7W8HAF2</accession>
<dbReference type="EMBL" id="JACHFW010000005">
    <property type="protein sequence ID" value="MBB5264393.1"/>
    <property type="molecule type" value="Genomic_DNA"/>
</dbReference>
<dbReference type="Pfam" id="PF00703">
    <property type="entry name" value="Glyco_hydro_2"/>
    <property type="match status" value="1"/>
</dbReference>
<dbReference type="InterPro" id="IPR017853">
    <property type="entry name" value="GH"/>
</dbReference>
<keyword evidence="9" id="KW-1185">Reference proteome</keyword>
<feature type="domain" description="Glycosyl hydrolases family 2 sugar binding" evidence="7">
    <location>
        <begin position="43"/>
        <end position="153"/>
    </location>
</feature>
<sequence>MKYSLNDDWFFTRYFDTELMTLPGDQWENFEKVRLPHSVQLFPRNYCNEDDYQMVSTYMRHLDIKKEWEGKNITLFFEGAAHEATVYCNGQEICRHGCGYTAFEADITDAVVFGGQNTVAVRLDSRESLNVPPFGGQIDYLTFGGLYRQVWLLVRENSHFKDVFVRAEMDGMMEIQIRGVHTENTVIRGHVLDREKKEAAAISERPFADKIVLKPENIKPWTLSQPWLYTLSLEMVRDGAVVDSLNVRFGFRTVAFTDQGFFLNGKRCKLRGLNRHQSWPYMGYGVPARGQRLDADILKRKLGCNAVRTSHYPQSQDFIDRCDELGLLVFTEIPGWQHIGDEAWKNQAMENVREMVTQYRNHPSIFMWGVRINESADDDEFYERTNAIARSLDPSRPTGGVRCIKNSRLLEDVYTYNDFVHSGHNAGCEAKKNVTSDMSKGYMITEYCGHMFPTKNYDCEEHRTEHALRHARVLADVGKNRDIAGSFGWCMFDYNTHRDFGSGDRVCYHGVMDMFRNPKLAAAVYASQQNKTPVLEVSSSMDIGDHPAGQLGKVIVFTNGDFVRLYKNDEYVGSYGPSPAYGGMKHPPVIIEDTVGSLLERKEGYDQKTARMVKDCLYGVVKYGPDGLPKKLRLKMAWLLAVKHIDQGKMRELFGKYIGGWGEKHRTWRFEAVRGGQVIAVRERLPFEGMILDIHSDTKVLVDGPAWDMATVNFSARDTCGNVLNYCQNGISLRTEGPIELCGPAQTSLCGGWGGCYVRTVGAAGTGRLYVKMEGMEEKLVAFTVKKGEGVNDGFNKI</sequence>
<comment type="caution">
    <text evidence="8">The sequence shown here is derived from an EMBL/GenBank/DDBJ whole genome shotgun (WGS) entry which is preliminary data.</text>
</comment>
<organism evidence="8 9">
    <name type="scientific">Catenibacillus scindens</name>
    <dbReference type="NCBI Taxonomy" id="673271"/>
    <lineage>
        <taxon>Bacteria</taxon>
        <taxon>Bacillati</taxon>
        <taxon>Bacillota</taxon>
        <taxon>Clostridia</taxon>
        <taxon>Lachnospirales</taxon>
        <taxon>Lachnospiraceae</taxon>
        <taxon>Catenibacillus</taxon>
    </lineage>
</organism>
<protein>
    <submittedName>
        <fullName evidence="8">Beta-galactosidase</fullName>
        <ecNumber evidence="8">3.2.1.23</ecNumber>
    </submittedName>
</protein>
<dbReference type="Gene3D" id="2.60.120.260">
    <property type="entry name" value="Galactose-binding domain-like"/>
    <property type="match status" value="1"/>
</dbReference>
<evidence type="ECO:0000259" key="5">
    <source>
        <dbReference type="Pfam" id="PF00703"/>
    </source>
</evidence>
<dbReference type="PROSITE" id="PS00719">
    <property type="entry name" value="GLYCOSYL_HYDROL_F2_1"/>
    <property type="match status" value="1"/>
</dbReference>
<dbReference type="Gene3D" id="2.60.40.10">
    <property type="entry name" value="Immunoglobulins"/>
    <property type="match status" value="1"/>
</dbReference>
<evidence type="ECO:0000313" key="9">
    <source>
        <dbReference type="Proteomes" id="UP000543642"/>
    </source>
</evidence>
<dbReference type="InterPro" id="IPR006101">
    <property type="entry name" value="Glyco_hydro_2"/>
</dbReference>
<dbReference type="EC" id="3.2.1.23" evidence="8"/>